<feature type="transmembrane region" description="Helical" evidence="1">
    <location>
        <begin position="20"/>
        <end position="52"/>
    </location>
</feature>
<keyword evidence="1" id="KW-1133">Transmembrane helix</keyword>
<feature type="transmembrane region" description="Helical" evidence="1">
    <location>
        <begin position="216"/>
        <end position="236"/>
    </location>
</feature>
<gene>
    <name evidence="2" type="ORF">SteCoe_9038</name>
</gene>
<feature type="transmembrane region" description="Helical" evidence="1">
    <location>
        <begin position="178"/>
        <end position="196"/>
    </location>
</feature>
<feature type="transmembrane region" description="Helical" evidence="1">
    <location>
        <begin position="107"/>
        <end position="124"/>
    </location>
</feature>
<protein>
    <submittedName>
        <fullName evidence="2">Uncharacterized protein</fullName>
    </submittedName>
</protein>
<sequence>MEEYQQVPKSKKTEIHTNSVSISTFTVLLFFAALTWILIFGNLIIGCMTNFSCTKFLPSPGYLGCFRGHDRLFIVSCTLYGFILPLFYSSAYTNFRLRLSELKKKMFIFVSICSSISLPILSLSDEVIDVHVLPVSFIYNFSSSTFVISNLIFIILAYLELRNFYSALNDKEKKWYRFLQGVIFLMLFLVVLDFLQWKYSTSSIRNWILSENGQSVSEWCLVTIGIFLPVLFSMFFRDSNLHFALKSEVAKKEDTFDIELSEVNS</sequence>
<evidence type="ECO:0000313" key="3">
    <source>
        <dbReference type="Proteomes" id="UP000187209"/>
    </source>
</evidence>
<feature type="transmembrane region" description="Helical" evidence="1">
    <location>
        <begin position="136"/>
        <end position="158"/>
    </location>
</feature>
<evidence type="ECO:0000313" key="2">
    <source>
        <dbReference type="EMBL" id="OMJ88930.1"/>
    </source>
</evidence>
<feature type="transmembrane region" description="Helical" evidence="1">
    <location>
        <begin position="72"/>
        <end position="95"/>
    </location>
</feature>
<dbReference type="EMBL" id="MPUH01000138">
    <property type="protein sequence ID" value="OMJ88930.1"/>
    <property type="molecule type" value="Genomic_DNA"/>
</dbReference>
<comment type="caution">
    <text evidence="2">The sequence shown here is derived from an EMBL/GenBank/DDBJ whole genome shotgun (WGS) entry which is preliminary data.</text>
</comment>
<dbReference type="OrthoDB" id="321589at2759"/>
<keyword evidence="1" id="KW-0472">Membrane</keyword>
<evidence type="ECO:0000256" key="1">
    <source>
        <dbReference type="SAM" id="Phobius"/>
    </source>
</evidence>
<dbReference type="Proteomes" id="UP000187209">
    <property type="component" value="Unassembled WGS sequence"/>
</dbReference>
<proteinExistence type="predicted"/>
<dbReference type="AlphaFoldDB" id="A0A1R2CIZ7"/>
<name>A0A1R2CIZ7_9CILI</name>
<keyword evidence="3" id="KW-1185">Reference proteome</keyword>
<organism evidence="2 3">
    <name type="scientific">Stentor coeruleus</name>
    <dbReference type="NCBI Taxonomy" id="5963"/>
    <lineage>
        <taxon>Eukaryota</taxon>
        <taxon>Sar</taxon>
        <taxon>Alveolata</taxon>
        <taxon>Ciliophora</taxon>
        <taxon>Postciliodesmatophora</taxon>
        <taxon>Heterotrichea</taxon>
        <taxon>Heterotrichida</taxon>
        <taxon>Stentoridae</taxon>
        <taxon>Stentor</taxon>
    </lineage>
</organism>
<accession>A0A1R2CIZ7</accession>
<keyword evidence="1" id="KW-0812">Transmembrane</keyword>
<reference evidence="2 3" key="1">
    <citation type="submission" date="2016-11" db="EMBL/GenBank/DDBJ databases">
        <title>The macronuclear genome of Stentor coeruleus: a giant cell with tiny introns.</title>
        <authorList>
            <person name="Slabodnick M."/>
            <person name="Ruby J.G."/>
            <person name="Reiff S.B."/>
            <person name="Swart E.C."/>
            <person name="Gosai S."/>
            <person name="Prabakaran S."/>
            <person name="Witkowska E."/>
            <person name="Larue G.E."/>
            <person name="Fisher S."/>
            <person name="Freeman R.M."/>
            <person name="Gunawardena J."/>
            <person name="Chu W."/>
            <person name="Stover N.A."/>
            <person name="Gregory B.D."/>
            <person name="Nowacki M."/>
            <person name="Derisi J."/>
            <person name="Roy S.W."/>
            <person name="Marshall W.F."/>
            <person name="Sood P."/>
        </authorList>
    </citation>
    <scope>NUCLEOTIDE SEQUENCE [LARGE SCALE GENOMIC DNA]</scope>
    <source>
        <strain evidence="2">WM001</strain>
    </source>
</reference>